<evidence type="ECO:0000256" key="1">
    <source>
        <dbReference type="ARBA" id="ARBA00004123"/>
    </source>
</evidence>
<dbReference type="Pfam" id="PF13934">
    <property type="entry name" value="ELYS"/>
    <property type="match status" value="1"/>
</dbReference>
<protein>
    <recommendedName>
        <fullName evidence="3">ELYS-like domain-containing protein</fullName>
    </recommendedName>
</protein>
<name>A0A0M9VSA4_ESCWE</name>
<dbReference type="Proteomes" id="UP000053831">
    <property type="component" value="Unassembled WGS sequence"/>
</dbReference>
<evidence type="ECO:0000256" key="2">
    <source>
        <dbReference type="ARBA" id="ARBA00023242"/>
    </source>
</evidence>
<evidence type="ECO:0000313" key="4">
    <source>
        <dbReference type="EMBL" id="KOS17469.1"/>
    </source>
</evidence>
<evidence type="ECO:0000313" key="5">
    <source>
        <dbReference type="Proteomes" id="UP000053831"/>
    </source>
</evidence>
<keyword evidence="5" id="KW-1185">Reference proteome</keyword>
<keyword evidence="2" id="KW-0539">Nucleus</keyword>
<dbReference type="STRING" id="150374.A0A0M9VSA4"/>
<dbReference type="OrthoDB" id="20729at2759"/>
<comment type="caution">
    <text evidence="4">The sequence shown here is derived from an EMBL/GenBank/DDBJ whole genome shotgun (WGS) entry which is preliminary data.</text>
</comment>
<proteinExistence type="predicted"/>
<comment type="subcellular location">
    <subcellularLocation>
        <location evidence="1">Nucleus</location>
    </subcellularLocation>
</comment>
<dbReference type="EMBL" id="LGSR01000022">
    <property type="protein sequence ID" value="KOS17469.1"/>
    <property type="molecule type" value="Genomic_DNA"/>
</dbReference>
<dbReference type="InterPro" id="IPR025151">
    <property type="entry name" value="ELYS_dom"/>
</dbReference>
<evidence type="ECO:0000259" key="3">
    <source>
        <dbReference type="Pfam" id="PF13934"/>
    </source>
</evidence>
<gene>
    <name evidence="4" type="ORF">ESCO_002784</name>
</gene>
<dbReference type="AlphaFoldDB" id="A0A0M9VSA4"/>
<organism evidence="4 5">
    <name type="scientific">Escovopsis weberi</name>
    <dbReference type="NCBI Taxonomy" id="150374"/>
    <lineage>
        <taxon>Eukaryota</taxon>
        <taxon>Fungi</taxon>
        <taxon>Dikarya</taxon>
        <taxon>Ascomycota</taxon>
        <taxon>Pezizomycotina</taxon>
        <taxon>Sordariomycetes</taxon>
        <taxon>Hypocreomycetidae</taxon>
        <taxon>Hypocreales</taxon>
        <taxon>Hypocreaceae</taxon>
        <taxon>Escovopsis</taxon>
    </lineage>
</organism>
<accession>A0A0M9VSA4</accession>
<sequence>MNVTQFRKLFPTGMQMPYDRKLQQDIEARRKDAGGQLFIDRVLKALGVTKAKYPPKSDTGVRQLHQQICETGMAAHHKFSLLYYVFLDYDLANSDSLPSEAFAEKSGMPRGYQIFMKGLWHMDREDFSDALEYITHPSLIADFADDIITILVERAPANDYSLALSYYYSVQPSLKSPKALEYIFTAMALTNVAEALFFSRTHPEHVREALFRQLVAKSLEGASAGQAAEHELAFLPLEKAEEEWLEEYLLSGEGRNLRKGKDTLLVRKLVSDQFGDIRNLKASGQWGPVLEGIKAGIGGQNE</sequence>
<reference evidence="4 5" key="1">
    <citation type="submission" date="2015-07" db="EMBL/GenBank/DDBJ databases">
        <title>The genome of the fungus Escovopsis weberi, a specialized disease agent of ant agriculture.</title>
        <authorList>
            <person name="de Man T.J."/>
            <person name="Stajich J.E."/>
            <person name="Kubicek C.P."/>
            <person name="Chenthamara K."/>
            <person name="Atanasova L."/>
            <person name="Druzhinina I.S."/>
            <person name="Birnbaum S."/>
            <person name="Barribeau S.M."/>
            <person name="Teiling C."/>
            <person name="Suen G."/>
            <person name="Currie C."/>
            <person name="Gerardo N.M."/>
        </authorList>
    </citation>
    <scope>NUCLEOTIDE SEQUENCE [LARGE SCALE GENOMIC DNA]</scope>
</reference>
<feature type="domain" description="ELYS-like" evidence="3">
    <location>
        <begin position="36"/>
        <end position="251"/>
    </location>
</feature>
<dbReference type="GO" id="GO:0005634">
    <property type="term" value="C:nucleus"/>
    <property type="evidence" value="ECO:0007669"/>
    <property type="project" value="UniProtKB-SubCell"/>
</dbReference>